<accession>A0A9Q1Q979</accession>
<comment type="caution">
    <text evidence="1">The sequence shown here is derived from an EMBL/GenBank/DDBJ whole genome shotgun (WGS) entry which is preliminary data.</text>
</comment>
<evidence type="ECO:0000313" key="2">
    <source>
        <dbReference type="Proteomes" id="UP001153076"/>
    </source>
</evidence>
<evidence type="ECO:0000313" key="1">
    <source>
        <dbReference type="EMBL" id="KAJ8433094.1"/>
    </source>
</evidence>
<proteinExistence type="predicted"/>
<reference evidence="1" key="1">
    <citation type="submission" date="2022-04" db="EMBL/GenBank/DDBJ databases">
        <title>Carnegiea gigantea Genome sequencing and assembly v2.</title>
        <authorList>
            <person name="Copetti D."/>
            <person name="Sanderson M.J."/>
            <person name="Burquez A."/>
            <person name="Wojciechowski M.F."/>
        </authorList>
    </citation>
    <scope>NUCLEOTIDE SEQUENCE</scope>
    <source>
        <strain evidence="1">SGP5-SGP5p</strain>
        <tissue evidence="1">Aerial part</tissue>
    </source>
</reference>
<dbReference type="EMBL" id="JAKOGI010000560">
    <property type="protein sequence ID" value="KAJ8433094.1"/>
    <property type="molecule type" value="Genomic_DNA"/>
</dbReference>
<sequence>MRQRDEQTLGGLLTIYSPAFSLSIKSSKERCRPMRQCARPRCTQACWLFLEAHIDAHRGAGFGQGERKEEVIGPRGCEVGYGDQGFGRHFEELNAYECGRSNDRNRFGGKNFIGEGHSKVTKNMSEQVGIRTQNGANLRHATQNVASKVDRFANQEKIEKLECLTGDTSRTVGLGKNCTNKDIV</sequence>
<dbReference type="Proteomes" id="UP001153076">
    <property type="component" value="Unassembled WGS sequence"/>
</dbReference>
<organism evidence="1 2">
    <name type="scientific">Carnegiea gigantea</name>
    <dbReference type="NCBI Taxonomy" id="171969"/>
    <lineage>
        <taxon>Eukaryota</taxon>
        <taxon>Viridiplantae</taxon>
        <taxon>Streptophyta</taxon>
        <taxon>Embryophyta</taxon>
        <taxon>Tracheophyta</taxon>
        <taxon>Spermatophyta</taxon>
        <taxon>Magnoliopsida</taxon>
        <taxon>eudicotyledons</taxon>
        <taxon>Gunneridae</taxon>
        <taxon>Pentapetalae</taxon>
        <taxon>Caryophyllales</taxon>
        <taxon>Cactineae</taxon>
        <taxon>Cactaceae</taxon>
        <taxon>Cactoideae</taxon>
        <taxon>Echinocereeae</taxon>
        <taxon>Carnegiea</taxon>
    </lineage>
</organism>
<protein>
    <submittedName>
        <fullName evidence="1">Uncharacterized protein</fullName>
    </submittedName>
</protein>
<keyword evidence="2" id="KW-1185">Reference proteome</keyword>
<dbReference type="AlphaFoldDB" id="A0A9Q1Q979"/>
<name>A0A9Q1Q979_9CARY</name>
<gene>
    <name evidence="1" type="ORF">Cgig2_020590</name>
</gene>